<evidence type="ECO:0000256" key="10">
    <source>
        <dbReference type="ARBA" id="ARBA00029409"/>
    </source>
</evidence>
<proteinExistence type="inferred from homology"/>
<keyword evidence="7" id="KW-0418">Kinase</keyword>
<sequence>MNEAPAVILVALGSNLHHPEYGNPLQTCEAALKALETTGLFPVRCSRWFETTPVPASEQPNFINAMVQLAPPAELSPETLLAELHGIEARFGRVRQHRNEARLLDLDIIDFNGLVTPPGRVPELPHRRMKERAFVLYPLRDIAPDWRHPNSGETIDSLIESLPEGQKIRALA</sequence>
<evidence type="ECO:0000256" key="9">
    <source>
        <dbReference type="ARBA" id="ARBA00022909"/>
    </source>
</evidence>
<dbReference type="InterPro" id="IPR035907">
    <property type="entry name" value="Hppk_sf"/>
</dbReference>
<dbReference type="RefSeq" id="WP_382421684.1">
    <property type="nucleotide sequence ID" value="NZ_JBHSCW010000003.1"/>
</dbReference>
<dbReference type="SUPFAM" id="SSF55083">
    <property type="entry name" value="6-hydroxymethyl-7,8-dihydropterin pyrophosphokinase, HPPK"/>
    <property type="match status" value="1"/>
</dbReference>
<evidence type="ECO:0000259" key="13">
    <source>
        <dbReference type="Pfam" id="PF01288"/>
    </source>
</evidence>
<comment type="pathway">
    <text evidence="1">Cofactor biosynthesis; tetrahydrofolate biosynthesis; 2-amino-4-hydroxy-6-hydroxymethyl-7,8-dihydropteridine diphosphate from 7,8-dihydroneopterin triphosphate: step 4/4.</text>
</comment>
<evidence type="ECO:0000256" key="11">
    <source>
        <dbReference type="ARBA" id="ARBA00029766"/>
    </source>
</evidence>
<evidence type="ECO:0000256" key="5">
    <source>
        <dbReference type="ARBA" id="ARBA00022679"/>
    </source>
</evidence>
<keyword evidence="9" id="KW-0289">Folate biosynthesis</keyword>
<dbReference type="EC" id="2.7.6.3" evidence="3"/>
<evidence type="ECO:0000313" key="14">
    <source>
        <dbReference type="EMBL" id="MFC4351349.1"/>
    </source>
</evidence>
<name>A0ABV8ULF2_9PROT</name>
<comment type="caution">
    <text evidence="14">The sequence shown here is derived from an EMBL/GenBank/DDBJ whole genome shotgun (WGS) entry which is preliminary data.</text>
</comment>
<dbReference type="NCBIfam" id="TIGR01498">
    <property type="entry name" value="folK"/>
    <property type="match status" value="1"/>
</dbReference>
<evidence type="ECO:0000256" key="12">
    <source>
        <dbReference type="ARBA" id="ARBA00033413"/>
    </source>
</evidence>
<protein>
    <recommendedName>
        <fullName evidence="4">2-amino-4-hydroxy-6-hydroxymethyldihydropteridine pyrophosphokinase</fullName>
        <ecNumber evidence="3">2.7.6.3</ecNumber>
    </recommendedName>
    <alternativeName>
        <fullName evidence="11">6-hydroxymethyl-7,8-dihydropterin pyrophosphokinase</fullName>
    </alternativeName>
    <alternativeName>
        <fullName evidence="12">7,8-dihydro-6-hydroxymethylpterin-pyrophosphokinase</fullName>
    </alternativeName>
</protein>
<dbReference type="Pfam" id="PF01288">
    <property type="entry name" value="HPPK"/>
    <property type="match status" value="1"/>
</dbReference>
<keyword evidence="6" id="KW-0547">Nucleotide-binding</keyword>
<feature type="domain" description="7,8-dihydro-6-hydroxymethylpterin-pyrophosphokinase" evidence="13">
    <location>
        <begin position="10"/>
        <end position="144"/>
    </location>
</feature>
<accession>A0ABV8ULF2</accession>
<evidence type="ECO:0000256" key="3">
    <source>
        <dbReference type="ARBA" id="ARBA00013253"/>
    </source>
</evidence>
<organism evidence="14 15">
    <name type="scientific">Fodinicurvata halophila</name>
    <dbReference type="NCBI Taxonomy" id="1419723"/>
    <lineage>
        <taxon>Bacteria</taxon>
        <taxon>Pseudomonadati</taxon>
        <taxon>Pseudomonadota</taxon>
        <taxon>Alphaproteobacteria</taxon>
        <taxon>Rhodospirillales</taxon>
        <taxon>Rhodovibrionaceae</taxon>
        <taxon>Fodinicurvata</taxon>
    </lineage>
</organism>
<evidence type="ECO:0000256" key="6">
    <source>
        <dbReference type="ARBA" id="ARBA00022741"/>
    </source>
</evidence>
<evidence type="ECO:0000256" key="7">
    <source>
        <dbReference type="ARBA" id="ARBA00022777"/>
    </source>
</evidence>
<comment type="function">
    <text evidence="10">Catalyzes the transfer of pyrophosphate from adenosine triphosphate (ATP) to 6-hydroxymethyl-7,8-dihydropterin, an enzymatic step in folate biosynthesis pathway.</text>
</comment>
<evidence type="ECO:0000313" key="15">
    <source>
        <dbReference type="Proteomes" id="UP001595799"/>
    </source>
</evidence>
<evidence type="ECO:0000256" key="4">
    <source>
        <dbReference type="ARBA" id="ARBA00016218"/>
    </source>
</evidence>
<evidence type="ECO:0000256" key="8">
    <source>
        <dbReference type="ARBA" id="ARBA00022840"/>
    </source>
</evidence>
<keyword evidence="15" id="KW-1185">Reference proteome</keyword>
<dbReference type="InterPro" id="IPR000550">
    <property type="entry name" value="Hppk"/>
</dbReference>
<dbReference type="PANTHER" id="PTHR43071">
    <property type="entry name" value="2-AMINO-4-HYDROXY-6-HYDROXYMETHYLDIHYDROPTERIDINE PYROPHOSPHOKINASE"/>
    <property type="match status" value="1"/>
</dbReference>
<keyword evidence="8" id="KW-0067">ATP-binding</keyword>
<gene>
    <name evidence="14" type="primary">folK</name>
    <name evidence="14" type="ORF">ACFOW6_07325</name>
</gene>
<comment type="similarity">
    <text evidence="2">Belongs to the HPPK family.</text>
</comment>
<dbReference type="Proteomes" id="UP001595799">
    <property type="component" value="Unassembled WGS sequence"/>
</dbReference>
<reference evidence="15" key="1">
    <citation type="journal article" date="2019" name="Int. J. Syst. Evol. Microbiol.">
        <title>The Global Catalogue of Microorganisms (GCM) 10K type strain sequencing project: providing services to taxonomists for standard genome sequencing and annotation.</title>
        <authorList>
            <consortium name="The Broad Institute Genomics Platform"/>
            <consortium name="The Broad Institute Genome Sequencing Center for Infectious Disease"/>
            <person name="Wu L."/>
            <person name="Ma J."/>
        </authorList>
    </citation>
    <scope>NUCLEOTIDE SEQUENCE [LARGE SCALE GENOMIC DNA]</scope>
    <source>
        <strain evidence="15">CECT 8472</strain>
    </source>
</reference>
<evidence type="ECO:0000256" key="1">
    <source>
        <dbReference type="ARBA" id="ARBA00005051"/>
    </source>
</evidence>
<evidence type="ECO:0000256" key="2">
    <source>
        <dbReference type="ARBA" id="ARBA00005810"/>
    </source>
</evidence>
<dbReference type="CDD" id="cd00483">
    <property type="entry name" value="HPPK"/>
    <property type="match status" value="1"/>
</dbReference>
<dbReference type="PANTHER" id="PTHR43071:SF1">
    <property type="entry name" value="2-AMINO-4-HYDROXY-6-HYDROXYMETHYLDIHYDROPTERIDINE PYROPHOSPHOKINASE"/>
    <property type="match status" value="1"/>
</dbReference>
<dbReference type="GO" id="GO:0003848">
    <property type="term" value="F:2-amino-4-hydroxy-6-hydroxymethyldihydropteridine diphosphokinase activity"/>
    <property type="evidence" value="ECO:0007669"/>
    <property type="project" value="UniProtKB-EC"/>
</dbReference>
<dbReference type="EMBL" id="JBHSCW010000003">
    <property type="protein sequence ID" value="MFC4351349.1"/>
    <property type="molecule type" value="Genomic_DNA"/>
</dbReference>
<keyword evidence="5 14" id="KW-0808">Transferase</keyword>
<dbReference type="Gene3D" id="3.30.70.560">
    <property type="entry name" value="7,8-Dihydro-6-hydroxymethylpterin-pyrophosphokinase HPPK"/>
    <property type="match status" value="1"/>
</dbReference>